<keyword evidence="2" id="KW-1185">Reference proteome</keyword>
<dbReference type="AlphaFoldDB" id="A0AAD4W9R3"/>
<evidence type="ECO:0000313" key="1">
    <source>
        <dbReference type="EMBL" id="KAI5339434.1"/>
    </source>
</evidence>
<name>A0AAD4W9R3_PRUDU</name>
<evidence type="ECO:0000313" key="2">
    <source>
        <dbReference type="Proteomes" id="UP001054821"/>
    </source>
</evidence>
<accession>A0AAD4W9R3</accession>
<comment type="caution">
    <text evidence="1">The sequence shown here is derived from an EMBL/GenBank/DDBJ whole genome shotgun (WGS) entry which is preliminary data.</text>
</comment>
<organism evidence="1 2">
    <name type="scientific">Prunus dulcis</name>
    <name type="common">Almond</name>
    <name type="synonym">Amygdalus dulcis</name>
    <dbReference type="NCBI Taxonomy" id="3755"/>
    <lineage>
        <taxon>Eukaryota</taxon>
        <taxon>Viridiplantae</taxon>
        <taxon>Streptophyta</taxon>
        <taxon>Embryophyta</taxon>
        <taxon>Tracheophyta</taxon>
        <taxon>Spermatophyta</taxon>
        <taxon>Magnoliopsida</taxon>
        <taxon>eudicotyledons</taxon>
        <taxon>Gunneridae</taxon>
        <taxon>Pentapetalae</taxon>
        <taxon>rosids</taxon>
        <taxon>fabids</taxon>
        <taxon>Rosales</taxon>
        <taxon>Rosaceae</taxon>
        <taxon>Amygdaloideae</taxon>
        <taxon>Amygdaleae</taxon>
        <taxon>Prunus</taxon>
    </lineage>
</organism>
<gene>
    <name evidence="1" type="ORF">L3X38_018706</name>
</gene>
<dbReference type="EMBL" id="JAJFAZ020000003">
    <property type="protein sequence ID" value="KAI5339434.1"/>
    <property type="molecule type" value="Genomic_DNA"/>
</dbReference>
<sequence length="112" mass="12156">MKTSIVLRCRLWQRIPLFEGGALAGELKDTGARGSNLSSLSEPCAFGPSNSPNNKSHACIASEWYEANRISNFKAFFTGFLLAGFNLNVDGSFGGGMKRICVEGFIRNLGYV</sequence>
<protein>
    <submittedName>
        <fullName evidence="1">Uncharacterized protein</fullName>
    </submittedName>
</protein>
<dbReference type="Proteomes" id="UP001054821">
    <property type="component" value="Chromosome 3"/>
</dbReference>
<proteinExistence type="predicted"/>
<reference evidence="1 2" key="1">
    <citation type="journal article" date="2022" name="G3 (Bethesda)">
        <title>Whole-genome sequence and methylome profiling of the almond [Prunus dulcis (Mill.) D.A. Webb] cultivar 'Nonpareil'.</title>
        <authorList>
            <person name="D'Amico-Willman K.M."/>
            <person name="Ouma W.Z."/>
            <person name="Meulia T."/>
            <person name="Sideli G.M."/>
            <person name="Gradziel T.M."/>
            <person name="Fresnedo-Ramirez J."/>
        </authorList>
    </citation>
    <scope>NUCLEOTIDE SEQUENCE [LARGE SCALE GENOMIC DNA]</scope>
    <source>
        <strain evidence="1">Clone GOH B32 T37-40</strain>
    </source>
</reference>